<name>A0ACC0D5T6_9PEZI</name>
<protein>
    <submittedName>
        <fullName evidence="1">Aromatic prenyltransferase</fullName>
    </submittedName>
</protein>
<dbReference type="Proteomes" id="UP001497680">
    <property type="component" value="Unassembled WGS sequence"/>
</dbReference>
<gene>
    <name evidence="1" type="ORF">F4821DRAFT_99170</name>
</gene>
<evidence type="ECO:0000313" key="1">
    <source>
        <dbReference type="EMBL" id="KAI6088042.1"/>
    </source>
</evidence>
<keyword evidence="2" id="KW-1185">Reference proteome</keyword>
<dbReference type="EMBL" id="MU394304">
    <property type="protein sequence ID" value="KAI6088042.1"/>
    <property type="molecule type" value="Genomic_DNA"/>
</dbReference>
<sequence>MSQTLHTRREPAANFYSPILPLSLISYVLSLKAGLESLLFNSKQEALSEEPQTAWEQVTSEIQRQLNRHEQYWWQGSGYALAVLLRNAGYDDAAQIRILEFFARRITGSLGVANEPGAPQQQRWKSFMTDDNTPIELSWDWHTGVERPTVRFSIEPVGLDAGGPSDPRNERAAAEFKRAVPQALPATDMRWFDHFEAFFSEGMDRNVVEGHPSKVFWAFDLGEKDITSKAYFFPGYRARATGATNLQVIAEAIAAAPSCTPEKLGAFDAFASYVHEHEQAGHAPLELDMLAIDMMDPSQSRLKIYFRNRQTTFQSVRETMTLGGRVTGADMDQGLAHLKSLWAALFDQEGDDDNAPLGRADHRTAGILYNVEFRLGGSQQQQAPKAKIYIPVRHYARSDAHVVAAVGKFVDGQWGEKKAGEKTGDARLEQTPAEGRRSPASVAYAKAFGTIFTDEAVSTSRGLHTYIACSVQSGGALRVVSYINPQEEKLRQLAPQQ</sequence>
<organism evidence="1 2">
    <name type="scientific">Hypoxylon rubiginosum</name>
    <dbReference type="NCBI Taxonomy" id="110542"/>
    <lineage>
        <taxon>Eukaryota</taxon>
        <taxon>Fungi</taxon>
        <taxon>Dikarya</taxon>
        <taxon>Ascomycota</taxon>
        <taxon>Pezizomycotina</taxon>
        <taxon>Sordariomycetes</taxon>
        <taxon>Xylariomycetidae</taxon>
        <taxon>Xylariales</taxon>
        <taxon>Hypoxylaceae</taxon>
        <taxon>Hypoxylon</taxon>
    </lineage>
</organism>
<reference evidence="1 2" key="1">
    <citation type="journal article" date="2022" name="New Phytol.">
        <title>Ecological generalism drives hyperdiversity of secondary metabolite gene clusters in xylarialean endophytes.</title>
        <authorList>
            <person name="Franco M.E.E."/>
            <person name="Wisecaver J.H."/>
            <person name="Arnold A.E."/>
            <person name="Ju Y.M."/>
            <person name="Slot J.C."/>
            <person name="Ahrendt S."/>
            <person name="Moore L.P."/>
            <person name="Eastman K.E."/>
            <person name="Scott K."/>
            <person name="Konkel Z."/>
            <person name="Mondo S.J."/>
            <person name="Kuo A."/>
            <person name="Hayes R.D."/>
            <person name="Haridas S."/>
            <person name="Andreopoulos B."/>
            <person name="Riley R."/>
            <person name="LaButti K."/>
            <person name="Pangilinan J."/>
            <person name="Lipzen A."/>
            <person name="Amirebrahimi M."/>
            <person name="Yan J."/>
            <person name="Adam C."/>
            <person name="Keymanesh K."/>
            <person name="Ng V."/>
            <person name="Louie K."/>
            <person name="Northen T."/>
            <person name="Drula E."/>
            <person name="Henrissat B."/>
            <person name="Hsieh H.M."/>
            <person name="Youens-Clark K."/>
            <person name="Lutzoni F."/>
            <person name="Miadlikowska J."/>
            <person name="Eastwood D.C."/>
            <person name="Hamelin R.C."/>
            <person name="Grigoriev I.V."/>
            <person name="U'Ren J.M."/>
        </authorList>
    </citation>
    <scope>NUCLEOTIDE SEQUENCE [LARGE SCALE GENOMIC DNA]</scope>
    <source>
        <strain evidence="1 2">ER1909</strain>
    </source>
</reference>
<proteinExistence type="predicted"/>
<accession>A0ACC0D5T6</accession>
<comment type="caution">
    <text evidence="1">The sequence shown here is derived from an EMBL/GenBank/DDBJ whole genome shotgun (WGS) entry which is preliminary data.</text>
</comment>
<evidence type="ECO:0000313" key="2">
    <source>
        <dbReference type="Proteomes" id="UP001497680"/>
    </source>
</evidence>